<gene>
    <name evidence="2" type="ORF">GCM10009020_33570</name>
</gene>
<dbReference type="Proteomes" id="UP001500420">
    <property type="component" value="Unassembled WGS sequence"/>
</dbReference>
<sequence>MKDVKVDPGEKSPYECFECGNIVRSADNPDYCPDCGGEMRNRRTPIE</sequence>
<feature type="domain" description="DUF7129" evidence="1">
    <location>
        <begin position="7"/>
        <end position="42"/>
    </location>
</feature>
<accession>A0AAV3TD92</accession>
<dbReference type="AlphaFoldDB" id="A0AAV3TD92"/>
<comment type="caution">
    <text evidence="2">The sequence shown here is derived from an EMBL/GenBank/DDBJ whole genome shotgun (WGS) entry which is preliminary data.</text>
</comment>
<evidence type="ECO:0000313" key="3">
    <source>
        <dbReference type="Proteomes" id="UP001500420"/>
    </source>
</evidence>
<dbReference type="InterPro" id="IPR055553">
    <property type="entry name" value="DUF7129"/>
</dbReference>
<proteinExistence type="predicted"/>
<organism evidence="2 3">
    <name type="scientific">Natronoarchaeum mannanilyticum</name>
    <dbReference type="NCBI Taxonomy" id="926360"/>
    <lineage>
        <taxon>Archaea</taxon>
        <taxon>Methanobacteriati</taxon>
        <taxon>Methanobacteriota</taxon>
        <taxon>Stenosarchaea group</taxon>
        <taxon>Halobacteria</taxon>
        <taxon>Halobacteriales</taxon>
        <taxon>Natronoarchaeaceae</taxon>
    </lineage>
</organism>
<dbReference type="EMBL" id="BAAADV010000008">
    <property type="protein sequence ID" value="GAA0681763.1"/>
    <property type="molecule type" value="Genomic_DNA"/>
</dbReference>
<protein>
    <recommendedName>
        <fullName evidence="1">DUF7129 domain-containing protein</fullName>
    </recommendedName>
</protein>
<dbReference type="NCBIfam" id="NF033497">
    <property type="entry name" value="rubre_like_arch"/>
    <property type="match status" value="1"/>
</dbReference>
<evidence type="ECO:0000313" key="2">
    <source>
        <dbReference type="EMBL" id="GAA0681763.1"/>
    </source>
</evidence>
<evidence type="ECO:0000259" key="1">
    <source>
        <dbReference type="Pfam" id="PF23455"/>
    </source>
</evidence>
<dbReference type="Pfam" id="PF23455">
    <property type="entry name" value="DUF7129"/>
    <property type="match status" value="1"/>
</dbReference>
<dbReference type="SUPFAM" id="SSF57802">
    <property type="entry name" value="Rubredoxin-like"/>
    <property type="match status" value="1"/>
</dbReference>
<dbReference type="RefSeq" id="WP_343775511.1">
    <property type="nucleotide sequence ID" value="NZ_BAAADV010000008.1"/>
</dbReference>
<name>A0AAV3TD92_9EURY</name>
<keyword evidence="3" id="KW-1185">Reference proteome</keyword>
<reference evidence="2 3" key="1">
    <citation type="journal article" date="2019" name="Int. J. Syst. Evol. Microbiol.">
        <title>The Global Catalogue of Microorganisms (GCM) 10K type strain sequencing project: providing services to taxonomists for standard genome sequencing and annotation.</title>
        <authorList>
            <consortium name="The Broad Institute Genomics Platform"/>
            <consortium name="The Broad Institute Genome Sequencing Center for Infectious Disease"/>
            <person name="Wu L."/>
            <person name="Ma J."/>
        </authorList>
    </citation>
    <scope>NUCLEOTIDE SEQUENCE [LARGE SCALE GENOMIC DNA]</scope>
    <source>
        <strain evidence="2 3">JCM 16328</strain>
    </source>
</reference>